<dbReference type="GO" id="GO:0055085">
    <property type="term" value="P:transmembrane transport"/>
    <property type="evidence" value="ECO:0007669"/>
    <property type="project" value="InterPro"/>
</dbReference>
<sequence length="562" mass="60416">MGSRVIARKPHNPGRPIAWDQRLLLSVSLIVPLAGLLLFFVYPLFLVARRSFETADGSYGLGNYIQVLSQSDMLSVVSNSVLMSGATTLLCLVLGFAIAYALQRTTIRGRWLIKGALILPLLAPSLVQALGLIFLLGRNGVANKFLGLDIQIYGFWGLLLSNSLYALPQAVMIIEASLRNSDARYYDAAEIMGASGWRRFLDITLPNAKFGLISAAFVVFTVTITDFGNAAVIGGDFRVLATEIYAQVVGQMNFNVGAVVGMILLLPTLVSVYIERVSSQKQFGGGSESSIPVTPGFVPSRDYPLGALVYLASAVSISIVAIVVYVSFVKLWPYRLDFTLANYNITMAGGYAPLQTTLWVSLTAAVVGVVLLFGLALAQRSLPRNLAKLIYLLAVLPVGVPGLVLGLSYVFSFNVADSVIGLLYGSALLIAFCNFYHYHSQGFLTMVTGLRAVPAALEETITSMGGSAFRGIRDAVVPYMLPTLVAVFFFLFMRSMVTLSAVIFLISPELSVAAVSVMRLEQAGFITQAAAFSTCIILTVLVSMGAMKLVMGLLARRTPKAA</sequence>
<feature type="transmembrane region" description="Helical" evidence="5">
    <location>
        <begin position="389"/>
        <end position="412"/>
    </location>
</feature>
<evidence type="ECO:0000256" key="1">
    <source>
        <dbReference type="ARBA" id="ARBA00004651"/>
    </source>
</evidence>
<feature type="transmembrane region" description="Helical" evidence="5">
    <location>
        <begin position="254"/>
        <end position="274"/>
    </location>
</feature>
<feature type="transmembrane region" description="Helical" evidence="5">
    <location>
        <begin position="210"/>
        <end position="234"/>
    </location>
</feature>
<dbReference type="CDD" id="cd06261">
    <property type="entry name" value="TM_PBP2"/>
    <property type="match status" value="2"/>
</dbReference>
<name>A0A1H6D723_9GAMM</name>
<keyword evidence="4 5" id="KW-0472">Membrane</keyword>
<keyword evidence="3 5" id="KW-1133">Transmembrane helix</keyword>
<dbReference type="EMBL" id="FNVQ01000005">
    <property type="protein sequence ID" value="SEG81061.1"/>
    <property type="molecule type" value="Genomic_DNA"/>
</dbReference>
<feature type="domain" description="ABC transmembrane type-1" evidence="6">
    <location>
        <begin position="354"/>
        <end position="547"/>
    </location>
</feature>
<feature type="domain" description="ABC transmembrane type-1" evidence="6">
    <location>
        <begin position="77"/>
        <end position="275"/>
    </location>
</feature>
<accession>A0A1H6D723</accession>
<feature type="transmembrane region" description="Helical" evidence="5">
    <location>
        <begin position="479"/>
        <end position="506"/>
    </location>
</feature>
<evidence type="ECO:0000259" key="6">
    <source>
        <dbReference type="PROSITE" id="PS50928"/>
    </source>
</evidence>
<feature type="transmembrane region" description="Helical" evidence="5">
    <location>
        <begin position="155"/>
        <end position="174"/>
    </location>
</feature>
<feature type="transmembrane region" description="Helical" evidence="5">
    <location>
        <begin position="81"/>
        <end position="102"/>
    </location>
</feature>
<feature type="transmembrane region" description="Helical" evidence="5">
    <location>
        <begin position="418"/>
        <end position="436"/>
    </location>
</feature>
<dbReference type="PROSITE" id="PS50928">
    <property type="entry name" value="ABC_TM1"/>
    <property type="match status" value="2"/>
</dbReference>
<dbReference type="InterPro" id="IPR000515">
    <property type="entry name" value="MetI-like"/>
</dbReference>
<proteinExistence type="inferred from homology"/>
<gene>
    <name evidence="7" type="ORF">SAMN05444390_105123</name>
</gene>
<reference evidence="7 8" key="1">
    <citation type="submission" date="2016-10" db="EMBL/GenBank/DDBJ databases">
        <authorList>
            <person name="de Groot N.N."/>
        </authorList>
    </citation>
    <scope>NUCLEOTIDE SEQUENCE [LARGE SCALE GENOMIC DNA]</scope>
    <source>
        <strain evidence="7 8">DSM 22012</strain>
    </source>
</reference>
<feature type="transmembrane region" description="Helical" evidence="5">
    <location>
        <begin position="111"/>
        <end position="135"/>
    </location>
</feature>
<dbReference type="GO" id="GO:0005886">
    <property type="term" value="C:plasma membrane"/>
    <property type="evidence" value="ECO:0007669"/>
    <property type="project" value="UniProtKB-SubCell"/>
</dbReference>
<feature type="transmembrane region" description="Helical" evidence="5">
    <location>
        <begin position="526"/>
        <end position="550"/>
    </location>
</feature>
<evidence type="ECO:0000256" key="2">
    <source>
        <dbReference type="ARBA" id="ARBA00022692"/>
    </source>
</evidence>
<dbReference type="OrthoDB" id="7056428at2"/>
<dbReference type="Proteomes" id="UP000236745">
    <property type="component" value="Unassembled WGS sequence"/>
</dbReference>
<evidence type="ECO:0000256" key="5">
    <source>
        <dbReference type="RuleBase" id="RU363032"/>
    </source>
</evidence>
<comment type="subcellular location">
    <subcellularLocation>
        <location evidence="1 5">Cell membrane</location>
        <topology evidence="1 5">Multi-pass membrane protein</topology>
    </subcellularLocation>
</comment>
<dbReference type="PANTHER" id="PTHR43496">
    <property type="entry name" value="PROTEIN LPLB"/>
    <property type="match status" value="1"/>
</dbReference>
<feature type="transmembrane region" description="Helical" evidence="5">
    <location>
        <begin position="23"/>
        <end position="45"/>
    </location>
</feature>
<evidence type="ECO:0000256" key="4">
    <source>
        <dbReference type="ARBA" id="ARBA00023136"/>
    </source>
</evidence>
<dbReference type="SUPFAM" id="SSF161098">
    <property type="entry name" value="MetI-like"/>
    <property type="match status" value="2"/>
</dbReference>
<evidence type="ECO:0000313" key="7">
    <source>
        <dbReference type="EMBL" id="SEG81061.1"/>
    </source>
</evidence>
<evidence type="ECO:0000256" key="3">
    <source>
        <dbReference type="ARBA" id="ARBA00022989"/>
    </source>
</evidence>
<dbReference type="AlphaFoldDB" id="A0A1H6D723"/>
<keyword evidence="2 5" id="KW-0812">Transmembrane</keyword>
<feature type="transmembrane region" description="Helical" evidence="5">
    <location>
        <begin position="307"/>
        <end position="328"/>
    </location>
</feature>
<dbReference type="Pfam" id="PF00528">
    <property type="entry name" value="BPD_transp_1"/>
    <property type="match status" value="2"/>
</dbReference>
<keyword evidence="8" id="KW-1185">Reference proteome</keyword>
<comment type="similarity">
    <text evidence="5">Belongs to the binding-protein-dependent transport system permease family.</text>
</comment>
<protein>
    <submittedName>
        <fullName evidence="7">Iron(III) transport system permease protein</fullName>
    </submittedName>
</protein>
<dbReference type="RefSeq" id="WP_104004956.1">
    <property type="nucleotide sequence ID" value="NZ_FNVQ01000005.1"/>
</dbReference>
<evidence type="ECO:0000313" key="8">
    <source>
        <dbReference type="Proteomes" id="UP000236745"/>
    </source>
</evidence>
<feature type="transmembrane region" description="Helical" evidence="5">
    <location>
        <begin position="357"/>
        <end position="377"/>
    </location>
</feature>
<dbReference type="PANTHER" id="PTHR43496:SF1">
    <property type="entry name" value="POLYGALACTURONAN_RHAMNOGALACTURONAN TRANSPORT SYSTEM PERMEASE PROTEIN YTEP"/>
    <property type="match status" value="1"/>
</dbReference>
<organism evidence="7 8">
    <name type="scientific">Marinobacterium lutimaris</name>
    <dbReference type="NCBI Taxonomy" id="568106"/>
    <lineage>
        <taxon>Bacteria</taxon>
        <taxon>Pseudomonadati</taxon>
        <taxon>Pseudomonadota</taxon>
        <taxon>Gammaproteobacteria</taxon>
        <taxon>Oceanospirillales</taxon>
        <taxon>Oceanospirillaceae</taxon>
        <taxon>Marinobacterium</taxon>
    </lineage>
</organism>
<keyword evidence="5" id="KW-0813">Transport</keyword>
<dbReference type="InterPro" id="IPR035906">
    <property type="entry name" value="MetI-like_sf"/>
</dbReference>
<dbReference type="Gene3D" id="1.10.3720.10">
    <property type="entry name" value="MetI-like"/>
    <property type="match status" value="2"/>
</dbReference>